<dbReference type="EMBL" id="CP032485">
    <property type="protein sequence ID" value="QDH24856.1"/>
    <property type="molecule type" value="Genomic_DNA"/>
</dbReference>
<dbReference type="GO" id="GO:0032259">
    <property type="term" value="P:methylation"/>
    <property type="evidence" value="ECO:0007669"/>
    <property type="project" value="UniProtKB-KW"/>
</dbReference>
<keyword evidence="1" id="KW-0489">Methyltransferase</keyword>
<keyword evidence="2" id="KW-1185">Reference proteome</keyword>
<evidence type="ECO:0000313" key="1">
    <source>
        <dbReference type="EMBL" id="QDH24856.1"/>
    </source>
</evidence>
<dbReference type="PANTHER" id="PTHR43861">
    <property type="entry name" value="TRANS-ACONITATE 2-METHYLTRANSFERASE-RELATED"/>
    <property type="match status" value="1"/>
</dbReference>
<dbReference type="InterPro" id="IPR029063">
    <property type="entry name" value="SAM-dependent_MTases_sf"/>
</dbReference>
<dbReference type="Gene3D" id="3.40.50.150">
    <property type="entry name" value="Vaccinia Virus protein VP39"/>
    <property type="match status" value="1"/>
</dbReference>
<protein>
    <submittedName>
        <fullName evidence="1">Methyltransferase domain-containing protein</fullName>
    </submittedName>
</protein>
<evidence type="ECO:0000313" key="2">
    <source>
        <dbReference type="Proteomes" id="UP000317214"/>
    </source>
</evidence>
<dbReference type="OrthoDB" id="9802097at2"/>
<dbReference type="AlphaFoldDB" id="A0A4Y6V8J4"/>
<gene>
    <name evidence="1" type="ORF">D5366_06080</name>
</gene>
<dbReference type="Proteomes" id="UP000317214">
    <property type="component" value="Chromosome"/>
</dbReference>
<dbReference type="CDD" id="cd02440">
    <property type="entry name" value="AdoMet_MTases"/>
    <property type="match status" value="1"/>
</dbReference>
<reference evidence="1 2" key="1">
    <citation type="submission" date="2018-09" db="EMBL/GenBank/DDBJ databases">
        <title>The complete genome sequence of Neokomagataea tanensis NBRC 106556(T).</title>
        <authorList>
            <person name="Chua K.-O."/>
            <person name="See-Too W.-S."/>
            <person name="Hong K.-W."/>
            <person name="Yin W.-F."/>
            <person name="Chan K.-G."/>
        </authorList>
    </citation>
    <scope>NUCLEOTIDE SEQUENCE [LARGE SCALE GENOMIC DNA]</scope>
    <source>
        <strain evidence="2">AH13 \ NBRC 106556</strain>
    </source>
</reference>
<name>A0A4Y6V8J4_9PROT</name>
<dbReference type="SUPFAM" id="SSF53335">
    <property type="entry name" value="S-adenosyl-L-methionine-dependent methyltransferases"/>
    <property type="match status" value="1"/>
</dbReference>
<dbReference type="Pfam" id="PF13489">
    <property type="entry name" value="Methyltransf_23"/>
    <property type="match status" value="1"/>
</dbReference>
<dbReference type="KEGG" id="ntn:D5366_06080"/>
<organism evidence="1 2">
    <name type="scientific">Neokomagataea tanensis</name>
    <dbReference type="NCBI Taxonomy" id="661191"/>
    <lineage>
        <taxon>Bacteria</taxon>
        <taxon>Pseudomonadati</taxon>
        <taxon>Pseudomonadota</taxon>
        <taxon>Alphaproteobacteria</taxon>
        <taxon>Acetobacterales</taxon>
        <taxon>Acetobacteraceae</taxon>
        <taxon>Neokomagataea</taxon>
    </lineage>
</organism>
<accession>A0A4Y6V8J4</accession>
<proteinExistence type="predicted"/>
<dbReference type="PANTHER" id="PTHR43861:SF1">
    <property type="entry name" value="TRANS-ACONITATE 2-METHYLTRANSFERASE"/>
    <property type="match status" value="1"/>
</dbReference>
<dbReference type="RefSeq" id="WP_141492700.1">
    <property type="nucleotide sequence ID" value="NZ_CP032485.1"/>
</dbReference>
<dbReference type="GO" id="GO:0008168">
    <property type="term" value="F:methyltransferase activity"/>
    <property type="evidence" value="ECO:0007669"/>
    <property type="project" value="UniProtKB-KW"/>
</dbReference>
<keyword evidence="1" id="KW-0808">Transferase</keyword>
<sequence length="257" mass="28141">MTDHHKQALRKRFGAASTYDQAAHIQRKCAQLAADAIATHCTTPPTSVLEFGCGTGFLTAHVRRIFPTAEILATDLADEMLERTRMRLGEHKIKYHQMDAETPDIDGPFNLITSSLCMQWFQNRATALEHLSALLAPGGLLIVTTLLDGSLHEWVDTCATQHVPCGVPHYPSLEQLTQDWPNAASGTGKWHQSDITDPVSSAAAFLKGLRDIGASLPRSGSQPATTADLKKAMRHFDAHYRGVTYRVGLGIFRKGIS</sequence>